<sequence length="108" mass="12012">MSSGRSLPKSILVSRVESRVILTQLQTSRLDRVYPDGLEHHAGDSTNSLDEIWNRTEREGKIVSSDLAHKTSIATELTSTYSVCTRRVFSGIGHRTQGFRSGVQNSNH</sequence>
<evidence type="ECO:0000313" key="2">
    <source>
        <dbReference type="Proteomes" id="UP000887159"/>
    </source>
</evidence>
<reference evidence="1" key="1">
    <citation type="submission" date="2020-08" db="EMBL/GenBank/DDBJ databases">
        <title>Multicomponent nature underlies the extraordinary mechanical properties of spider dragline silk.</title>
        <authorList>
            <person name="Kono N."/>
            <person name="Nakamura H."/>
            <person name="Mori M."/>
            <person name="Yoshida Y."/>
            <person name="Ohtoshi R."/>
            <person name="Malay A.D."/>
            <person name="Moran D.A.P."/>
            <person name="Tomita M."/>
            <person name="Numata K."/>
            <person name="Arakawa K."/>
        </authorList>
    </citation>
    <scope>NUCLEOTIDE SEQUENCE</scope>
</reference>
<name>A0A8X6VKE0_TRICX</name>
<dbReference type="AlphaFoldDB" id="A0A8X6VKE0"/>
<organism evidence="1 2">
    <name type="scientific">Trichonephila clavipes</name>
    <name type="common">Golden silk orbweaver</name>
    <name type="synonym">Nephila clavipes</name>
    <dbReference type="NCBI Taxonomy" id="2585209"/>
    <lineage>
        <taxon>Eukaryota</taxon>
        <taxon>Metazoa</taxon>
        <taxon>Ecdysozoa</taxon>
        <taxon>Arthropoda</taxon>
        <taxon>Chelicerata</taxon>
        <taxon>Arachnida</taxon>
        <taxon>Araneae</taxon>
        <taxon>Araneomorphae</taxon>
        <taxon>Entelegynae</taxon>
        <taxon>Araneoidea</taxon>
        <taxon>Nephilidae</taxon>
        <taxon>Trichonephila</taxon>
    </lineage>
</organism>
<evidence type="ECO:0000313" key="1">
    <source>
        <dbReference type="EMBL" id="GFY09215.1"/>
    </source>
</evidence>
<protein>
    <submittedName>
        <fullName evidence="1">Uncharacterized protein</fullName>
    </submittedName>
</protein>
<comment type="caution">
    <text evidence="1">The sequence shown here is derived from an EMBL/GenBank/DDBJ whole genome shotgun (WGS) entry which is preliminary data.</text>
</comment>
<keyword evidence="2" id="KW-1185">Reference proteome</keyword>
<proteinExistence type="predicted"/>
<gene>
    <name evidence="1" type="ORF">TNCV_2991331</name>
</gene>
<accession>A0A8X6VKE0</accession>
<dbReference type="Proteomes" id="UP000887159">
    <property type="component" value="Unassembled WGS sequence"/>
</dbReference>
<dbReference type="EMBL" id="BMAU01021287">
    <property type="protein sequence ID" value="GFY09215.1"/>
    <property type="molecule type" value="Genomic_DNA"/>
</dbReference>